<evidence type="ECO:0000313" key="7">
    <source>
        <dbReference type="Proteomes" id="UP000246121"/>
    </source>
</evidence>
<feature type="region of interest" description="Disordered" evidence="4">
    <location>
        <begin position="1"/>
        <end position="65"/>
    </location>
</feature>
<dbReference type="SUPFAM" id="SSF68906">
    <property type="entry name" value="SAP domain"/>
    <property type="match status" value="1"/>
</dbReference>
<evidence type="ECO:0000256" key="4">
    <source>
        <dbReference type="SAM" id="MobiDB-lite"/>
    </source>
</evidence>
<dbReference type="EMBL" id="PRFA01000001">
    <property type="protein sequence ID" value="PWV03096.1"/>
    <property type="molecule type" value="Genomic_DNA"/>
</dbReference>
<dbReference type="VEuPathDB" id="TriTrypDB:TCDM_05743"/>
<feature type="domain" description="PPPDE" evidence="5">
    <location>
        <begin position="69"/>
        <end position="221"/>
    </location>
</feature>
<dbReference type="VEuPathDB" id="TriTrypDB:TcYC6_0040300"/>
<organism evidence="6 7">
    <name type="scientific">Trypanosoma cruzi</name>
    <dbReference type="NCBI Taxonomy" id="5693"/>
    <lineage>
        <taxon>Eukaryota</taxon>
        <taxon>Discoba</taxon>
        <taxon>Euglenozoa</taxon>
        <taxon>Kinetoplastea</taxon>
        <taxon>Metakinetoplastina</taxon>
        <taxon>Trypanosomatida</taxon>
        <taxon>Trypanosomatidae</taxon>
        <taxon>Trypanosoma</taxon>
        <taxon>Schizotrypanum</taxon>
    </lineage>
</organism>
<dbReference type="SMART" id="SM01179">
    <property type="entry name" value="DUF862"/>
    <property type="match status" value="1"/>
</dbReference>
<evidence type="ECO:0000256" key="2">
    <source>
        <dbReference type="ARBA" id="ARBA00022670"/>
    </source>
</evidence>
<feature type="compositionally biased region" description="Low complexity" evidence="4">
    <location>
        <begin position="25"/>
        <end position="49"/>
    </location>
</feature>
<evidence type="ECO:0000259" key="5">
    <source>
        <dbReference type="PROSITE" id="PS51858"/>
    </source>
</evidence>
<comment type="caution">
    <text evidence="6">The sequence shown here is derived from an EMBL/GenBank/DDBJ whole genome shotgun (WGS) entry which is preliminary data.</text>
</comment>
<name>A0A2V2W368_TRYCR</name>
<dbReference type="VEuPathDB" id="TriTrypDB:BCY84_06788"/>
<dbReference type="VEuPathDB" id="TriTrypDB:TcG_05168"/>
<dbReference type="VEuPathDB" id="TriTrypDB:ECC02_007207"/>
<dbReference type="GO" id="GO:0101005">
    <property type="term" value="F:deubiquitinase activity"/>
    <property type="evidence" value="ECO:0007669"/>
    <property type="project" value="TreeGrafter"/>
</dbReference>
<sequence length="317" mass="34709">MGLCDSKSKQVLSTSGVAEKRKNSSKGNGTAASSSSTAAPGFPPSFSSTVPAGSSSNAPTTTERRREGVAVVLNVYNLQRRSVRESRSLNEWVGLGVYHTGVEVFGTEWSFAGCASCSSHVCGIFPSLPKTVLPRQMLKESIVLGYLPPDTEPSRIYAVLRKMSPLWSASNYHVFQRNCNHFSRAFCDAISKEFPEIKLKKFPSYVNRAAHVADMILPDVFYRSWTRGNSFPKPNSPIPAAAAEGEDTAGASSYGFGSKDEGVATIPIPSTREAMESMTVRELKTMMWVNGISWDGCIEKEDLIQSVEAHRQRHSRR</sequence>
<dbReference type="Gene3D" id="3.90.1720.30">
    <property type="entry name" value="PPPDE domains"/>
    <property type="match status" value="1"/>
</dbReference>
<feature type="compositionally biased region" description="Polar residues" evidence="4">
    <location>
        <begin position="50"/>
        <end position="61"/>
    </location>
</feature>
<dbReference type="AlphaFoldDB" id="A0A2V2W368"/>
<dbReference type="VEuPathDB" id="TriTrypDB:TcBrA4_0022630"/>
<evidence type="ECO:0000256" key="1">
    <source>
        <dbReference type="ARBA" id="ARBA00008140"/>
    </source>
</evidence>
<keyword evidence="2" id="KW-0645">Protease</keyword>
<dbReference type="InterPro" id="IPR008580">
    <property type="entry name" value="PPPDE_dom"/>
</dbReference>
<dbReference type="VEuPathDB" id="TriTrypDB:TcCL_ESM07790"/>
<dbReference type="VEuPathDB" id="TriTrypDB:C4B63_1g48"/>
<dbReference type="VEuPathDB" id="TriTrypDB:TcCLB.510359.90"/>
<dbReference type="InterPro" id="IPR036361">
    <property type="entry name" value="SAP_dom_sf"/>
</dbReference>
<evidence type="ECO:0000313" key="6">
    <source>
        <dbReference type="EMBL" id="PWV03096.1"/>
    </source>
</evidence>
<dbReference type="PROSITE" id="PS51858">
    <property type="entry name" value="PPPDE"/>
    <property type="match status" value="1"/>
</dbReference>
<dbReference type="Proteomes" id="UP000246121">
    <property type="component" value="Unassembled WGS sequence"/>
</dbReference>
<dbReference type="VEuPathDB" id="TriTrypDB:TCSYLVIO_006788"/>
<comment type="similarity">
    <text evidence="1">Belongs to the DeSI family.</text>
</comment>
<keyword evidence="3" id="KW-0378">Hydrolase</keyword>
<dbReference type="GO" id="GO:0016579">
    <property type="term" value="P:protein deubiquitination"/>
    <property type="evidence" value="ECO:0007669"/>
    <property type="project" value="TreeGrafter"/>
</dbReference>
<gene>
    <name evidence="6" type="ORF">C4B63_1g48</name>
</gene>
<dbReference type="Pfam" id="PF05903">
    <property type="entry name" value="Peptidase_C97"/>
    <property type="match status" value="1"/>
</dbReference>
<dbReference type="VEuPathDB" id="TriTrypDB:Tc_MARK_5549"/>
<protein>
    <recommendedName>
        <fullName evidence="5">PPPDE domain-containing protein</fullName>
    </recommendedName>
</protein>
<evidence type="ECO:0000256" key="3">
    <source>
        <dbReference type="ARBA" id="ARBA00022801"/>
    </source>
</evidence>
<accession>A0A2V2W368</accession>
<dbReference type="VEuPathDB" id="TriTrypDB:C3747_161g51"/>
<reference evidence="6 7" key="1">
    <citation type="journal article" date="2018" name="Microb. Genom.">
        <title>Expanding an expanded genome: long-read sequencing of Trypanosoma cruzi.</title>
        <authorList>
            <person name="Berna L."/>
            <person name="Rodriguez M."/>
            <person name="Chiribao M.L."/>
            <person name="Parodi-Talice A."/>
            <person name="Pita S."/>
            <person name="Rijo G."/>
            <person name="Alvarez-Valin F."/>
            <person name="Robello C."/>
        </authorList>
    </citation>
    <scope>NUCLEOTIDE SEQUENCE [LARGE SCALE GENOMIC DNA]</scope>
    <source>
        <strain evidence="6 7">Dm28c</strain>
    </source>
</reference>
<dbReference type="PANTHER" id="PTHR12378:SF80">
    <property type="entry name" value="IP06716P-RELATED"/>
    <property type="match status" value="1"/>
</dbReference>
<dbReference type="PANTHER" id="PTHR12378">
    <property type="entry name" value="DESUMOYLATING ISOPEPTIDASE"/>
    <property type="match status" value="1"/>
</dbReference>
<proteinExistence type="inferred from homology"/>
<dbReference type="InterPro" id="IPR042266">
    <property type="entry name" value="PPPDE_sf"/>
</dbReference>
<dbReference type="VEuPathDB" id="TriTrypDB:TcCLB.506755.90"/>
<dbReference type="GO" id="GO:0006508">
    <property type="term" value="P:proteolysis"/>
    <property type="evidence" value="ECO:0007669"/>
    <property type="project" value="UniProtKB-KW"/>
</dbReference>